<gene>
    <name evidence="2" type="ORF">GCM10009676_40170</name>
</gene>
<proteinExistence type="predicted"/>
<sequence length="203" mass="22042">MPESVRVPAMPPAQRTGEIYRHVADPVANNRRANIFLYAGISELVVAGVVSMFLEPPARWLLLALGVAGCATFMLLLYPRTKQASGYAGDDLIDLIVVPSGPITRGGFQLSWRDLSAFRLEVLTNLGGQDRVGMHAYLDLVDGTAVKARTTTDPQRSVFAGANRIKADLGTPERTEVERVREVLRQACAAGGVEFTYNERIAG</sequence>
<protein>
    <recommendedName>
        <fullName evidence="4">DUF304 domain-containing protein</fullName>
    </recommendedName>
</protein>
<evidence type="ECO:0008006" key="4">
    <source>
        <dbReference type="Google" id="ProtNLM"/>
    </source>
</evidence>
<keyword evidence="1" id="KW-1133">Transmembrane helix</keyword>
<organism evidence="2 3">
    <name type="scientific">Prauserella halophila</name>
    <dbReference type="NCBI Taxonomy" id="185641"/>
    <lineage>
        <taxon>Bacteria</taxon>
        <taxon>Bacillati</taxon>
        <taxon>Actinomycetota</taxon>
        <taxon>Actinomycetes</taxon>
        <taxon>Pseudonocardiales</taxon>
        <taxon>Pseudonocardiaceae</taxon>
        <taxon>Prauserella</taxon>
    </lineage>
</organism>
<comment type="caution">
    <text evidence="2">The sequence shown here is derived from an EMBL/GenBank/DDBJ whole genome shotgun (WGS) entry which is preliminary data.</text>
</comment>
<evidence type="ECO:0000313" key="2">
    <source>
        <dbReference type="EMBL" id="GAA1249648.1"/>
    </source>
</evidence>
<dbReference type="RefSeq" id="WP_253864341.1">
    <property type="nucleotide sequence ID" value="NZ_BAAALN010000018.1"/>
</dbReference>
<dbReference type="EMBL" id="BAAALN010000018">
    <property type="protein sequence ID" value="GAA1249648.1"/>
    <property type="molecule type" value="Genomic_DNA"/>
</dbReference>
<keyword evidence="3" id="KW-1185">Reference proteome</keyword>
<reference evidence="2 3" key="1">
    <citation type="journal article" date="2019" name="Int. J. Syst. Evol. Microbiol.">
        <title>The Global Catalogue of Microorganisms (GCM) 10K type strain sequencing project: providing services to taxonomists for standard genome sequencing and annotation.</title>
        <authorList>
            <consortium name="The Broad Institute Genomics Platform"/>
            <consortium name="The Broad Institute Genome Sequencing Center for Infectious Disease"/>
            <person name="Wu L."/>
            <person name="Ma J."/>
        </authorList>
    </citation>
    <scope>NUCLEOTIDE SEQUENCE [LARGE SCALE GENOMIC DNA]</scope>
    <source>
        <strain evidence="2 3">JCM 13023</strain>
    </source>
</reference>
<evidence type="ECO:0000313" key="3">
    <source>
        <dbReference type="Proteomes" id="UP001500653"/>
    </source>
</evidence>
<feature type="transmembrane region" description="Helical" evidence="1">
    <location>
        <begin position="35"/>
        <end position="54"/>
    </location>
</feature>
<accession>A0ABN1WJ35</accession>
<name>A0ABN1WJ35_9PSEU</name>
<keyword evidence="1" id="KW-0472">Membrane</keyword>
<evidence type="ECO:0000256" key="1">
    <source>
        <dbReference type="SAM" id="Phobius"/>
    </source>
</evidence>
<dbReference type="Proteomes" id="UP001500653">
    <property type="component" value="Unassembled WGS sequence"/>
</dbReference>
<feature type="transmembrane region" description="Helical" evidence="1">
    <location>
        <begin position="60"/>
        <end position="78"/>
    </location>
</feature>
<keyword evidence="1" id="KW-0812">Transmembrane</keyword>